<proteinExistence type="predicted"/>
<reference evidence="2" key="3">
    <citation type="submission" date="2025-09" db="UniProtKB">
        <authorList>
            <consortium name="Ensembl"/>
        </authorList>
    </citation>
    <scope>IDENTIFICATION</scope>
</reference>
<evidence type="ECO:0000259" key="1">
    <source>
        <dbReference type="Pfam" id="PF00078"/>
    </source>
</evidence>
<reference evidence="2" key="2">
    <citation type="submission" date="2025-08" db="UniProtKB">
        <authorList>
            <consortium name="Ensembl"/>
        </authorList>
    </citation>
    <scope>IDENTIFICATION</scope>
</reference>
<keyword evidence="3" id="KW-1185">Reference proteome</keyword>
<feature type="domain" description="Reverse transcriptase" evidence="1">
    <location>
        <begin position="2"/>
        <end position="144"/>
    </location>
</feature>
<dbReference type="PANTHER" id="PTHR33332">
    <property type="entry name" value="REVERSE TRANSCRIPTASE DOMAIN-CONTAINING PROTEIN"/>
    <property type="match status" value="1"/>
</dbReference>
<dbReference type="InParanoid" id="A0A672FH63"/>
<protein>
    <recommendedName>
        <fullName evidence="1">Reverse transcriptase domain-containing protein</fullName>
    </recommendedName>
</protein>
<dbReference type="Proteomes" id="UP000472267">
    <property type="component" value="Chromosome 20"/>
</dbReference>
<reference evidence="2" key="1">
    <citation type="submission" date="2019-06" db="EMBL/GenBank/DDBJ databases">
        <authorList>
            <consortium name="Wellcome Sanger Institute Data Sharing"/>
        </authorList>
    </citation>
    <scope>NUCLEOTIDE SEQUENCE [LARGE SCALE GENOMIC DNA]</scope>
</reference>
<organism evidence="2 3">
    <name type="scientific">Salarias fasciatus</name>
    <name type="common">Jewelled blenny</name>
    <name type="synonym">Blennius fasciatus</name>
    <dbReference type="NCBI Taxonomy" id="181472"/>
    <lineage>
        <taxon>Eukaryota</taxon>
        <taxon>Metazoa</taxon>
        <taxon>Chordata</taxon>
        <taxon>Craniata</taxon>
        <taxon>Vertebrata</taxon>
        <taxon>Euteleostomi</taxon>
        <taxon>Actinopterygii</taxon>
        <taxon>Neopterygii</taxon>
        <taxon>Teleostei</taxon>
        <taxon>Neoteleostei</taxon>
        <taxon>Acanthomorphata</taxon>
        <taxon>Ovalentaria</taxon>
        <taxon>Blenniimorphae</taxon>
        <taxon>Blenniiformes</taxon>
        <taxon>Blennioidei</taxon>
        <taxon>Blenniidae</taxon>
        <taxon>Salariinae</taxon>
        <taxon>Salarias</taxon>
    </lineage>
</organism>
<evidence type="ECO:0000313" key="3">
    <source>
        <dbReference type="Proteomes" id="UP000472267"/>
    </source>
</evidence>
<accession>A0A672FH63</accession>
<dbReference type="InterPro" id="IPR000477">
    <property type="entry name" value="RT_dom"/>
</dbReference>
<dbReference type="Pfam" id="PF00078">
    <property type="entry name" value="RVT_1"/>
    <property type="match status" value="1"/>
</dbReference>
<evidence type="ECO:0000313" key="2">
    <source>
        <dbReference type="Ensembl" id="ENSSFAP00005005808.1"/>
    </source>
</evidence>
<dbReference type="AlphaFoldDB" id="A0A672FH63"/>
<name>A0A672FH63_SALFA</name>
<sequence length="260" mass="29139">MVLLDLSAAFNTVDHHILINRLSHLVGLSGTVLNWFNSYFTDQCFYVSMDTCSSGTHEISLHSYADDTHYTDDTQLYADDTQLFIKTLLNCISDIKSWMAVNFLQLNQDKTEVLVIGPEGQREKILPKLRDFKPAQSFKNLGVIFDSELSFIPHIKNITEFGFYHLKNKARVARFSLRPEGGANAAFISCRLDYCNALLSGLKQKEHFKPATVTKLSRRADGDQGAEPHYSGFKVAALAPCPLPCSLLKFSYLGVCDTSI</sequence>
<dbReference type="Ensembl" id="ENSSFAT00005006122.1">
    <property type="protein sequence ID" value="ENSSFAP00005005808.1"/>
    <property type="gene ID" value="ENSSFAG00005003603.1"/>
</dbReference>